<name>A0AAN9T0D0_PSOTE</name>
<sequence length="514" mass="56480">MRWEKVKGIGEEGPGKRWGHTCNAVRDGKLLYLFGGYGKFNCQTNQVHVFDTQPREGHASVLVGKQLYVFGGCGRSADNINEVYYNDLYVLSTETFVWKRVITSSSPPSPRDSHTCSSWGNKIIVIGGEDENDSYLADVHILDTGQSLPPRAGHSTVSFGKHLFVFGGFTETQTLYNDLYMLDIATSVWTKVATTPNGPCARFSVAGDCLDPYMSGVLVFVGGCNRNLEALDDMHYLYTGIPRESEPRPEKLSLRKQLKLKCLEQNPNLVQNPVLCGYEVVNQSPTPGKKMFQAKVMEKSPVGYTIETVIDGRPLRGLLFLNHSNTPNPVPNTVSRKKTASDSRNVAASNGTHTNNVTTSKVLRQERMENRQELRGESSESLGRHKEVDTIVVSSNPTTAVESVKVSVNPEREVVSLNQNRDEKNDTQKSSIESLKNDGSNDVSSSKGEVQINNVSVSNHQSPRQMSGAPNFNADVLNLAAAESSVCLPNQGVTGDCTTPPPRTEEHNEQAKLT</sequence>
<dbReference type="PANTHER" id="PTHR46093:SF9">
    <property type="entry name" value="DCD DOMAIN-CONTAINING PROTEIN"/>
    <property type="match status" value="1"/>
</dbReference>
<feature type="compositionally biased region" description="Polar residues" evidence="3">
    <location>
        <begin position="323"/>
        <end position="334"/>
    </location>
</feature>
<evidence type="ECO:0000313" key="4">
    <source>
        <dbReference type="EMBL" id="KAK7411323.1"/>
    </source>
</evidence>
<dbReference type="EMBL" id="JAYMYS010000001">
    <property type="protein sequence ID" value="KAK7411323.1"/>
    <property type="molecule type" value="Genomic_DNA"/>
</dbReference>
<evidence type="ECO:0000256" key="1">
    <source>
        <dbReference type="ARBA" id="ARBA00022441"/>
    </source>
</evidence>
<dbReference type="Pfam" id="PF01344">
    <property type="entry name" value="Kelch_1"/>
    <property type="match status" value="1"/>
</dbReference>
<gene>
    <name evidence="4" type="ORF">VNO78_02756</name>
</gene>
<reference evidence="4 5" key="1">
    <citation type="submission" date="2024-01" db="EMBL/GenBank/DDBJ databases">
        <title>The genomes of 5 underutilized Papilionoideae crops provide insights into root nodulation and disease resistanc.</title>
        <authorList>
            <person name="Jiang F."/>
        </authorList>
    </citation>
    <scope>NUCLEOTIDE SEQUENCE [LARGE SCALE GENOMIC DNA]</scope>
    <source>
        <strain evidence="4">DUOXIRENSHENG_FW03</strain>
        <tissue evidence="4">Leaves</tissue>
    </source>
</reference>
<keyword evidence="2" id="KW-0677">Repeat</keyword>
<dbReference type="Pfam" id="PF24681">
    <property type="entry name" value="Kelch_KLHDC2_KLHL20_DRC7"/>
    <property type="match status" value="1"/>
</dbReference>
<protein>
    <submittedName>
        <fullName evidence="4">Uncharacterized protein</fullName>
    </submittedName>
</protein>
<feature type="region of interest" description="Disordered" evidence="3">
    <location>
        <begin position="323"/>
        <end position="448"/>
    </location>
</feature>
<dbReference type="PANTHER" id="PTHR46093">
    <property type="entry name" value="ACYL-COA-BINDING DOMAIN-CONTAINING PROTEIN 5"/>
    <property type="match status" value="1"/>
</dbReference>
<feature type="compositionally biased region" description="Polar residues" evidence="3">
    <location>
        <begin position="342"/>
        <end position="362"/>
    </location>
</feature>
<evidence type="ECO:0000256" key="3">
    <source>
        <dbReference type="SAM" id="MobiDB-lite"/>
    </source>
</evidence>
<organism evidence="4 5">
    <name type="scientific">Psophocarpus tetragonolobus</name>
    <name type="common">Winged bean</name>
    <name type="synonym">Dolichos tetragonolobus</name>
    <dbReference type="NCBI Taxonomy" id="3891"/>
    <lineage>
        <taxon>Eukaryota</taxon>
        <taxon>Viridiplantae</taxon>
        <taxon>Streptophyta</taxon>
        <taxon>Embryophyta</taxon>
        <taxon>Tracheophyta</taxon>
        <taxon>Spermatophyta</taxon>
        <taxon>Magnoliopsida</taxon>
        <taxon>eudicotyledons</taxon>
        <taxon>Gunneridae</taxon>
        <taxon>Pentapetalae</taxon>
        <taxon>rosids</taxon>
        <taxon>fabids</taxon>
        <taxon>Fabales</taxon>
        <taxon>Fabaceae</taxon>
        <taxon>Papilionoideae</taxon>
        <taxon>50 kb inversion clade</taxon>
        <taxon>NPAAA clade</taxon>
        <taxon>indigoferoid/millettioid clade</taxon>
        <taxon>Phaseoleae</taxon>
        <taxon>Psophocarpus</taxon>
    </lineage>
</organism>
<feature type="compositionally biased region" description="Basic and acidic residues" evidence="3">
    <location>
        <begin position="410"/>
        <end position="427"/>
    </location>
</feature>
<dbReference type="Gene3D" id="2.120.10.80">
    <property type="entry name" value="Kelch-type beta propeller"/>
    <property type="match status" value="2"/>
</dbReference>
<comment type="caution">
    <text evidence="4">The sequence shown here is derived from an EMBL/GenBank/DDBJ whole genome shotgun (WGS) entry which is preliminary data.</text>
</comment>
<feature type="compositionally biased region" description="Polar residues" evidence="3">
    <location>
        <begin position="392"/>
        <end position="401"/>
    </location>
</feature>
<accession>A0AAN9T0D0</accession>
<dbReference type="InterPro" id="IPR006652">
    <property type="entry name" value="Kelch_1"/>
</dbReference>
<feature type="region of interest" description="Disordered" evidence="3">
    <location>
        <begin position="489"/>
        <end position="514"/>
    </location>
</feature>
<dbReference type="InterPro" id="IPR015915">
    <property type="entry name" value="Kelch-typ_b-propeller"/>
</dbReference>
<feature type="compositionally biased region" description="Basic and acidic residues" evidence="3">
    <location>
        <begin position="503"/>
        <end position="514"/>
    </location>
</feature>
<keyword evidence="5" id="KW-1185">Reference proteome</keyword>
<dbReference type="Proteomes" id="UP001386955">
    <property type="component" value="Unassembled WGS sequence"/>
</dbReference>
<evidence type="ECO:0000313" key="5">
    <source>
        <dbReference type="Proteomes" id="UP001386955"/>
    </source>
</evidence>
<feature type="compositionally biased region" description="Polar residues" evidence="3">
    <location>
        <begin position="428"/>
        <end position="448"/>
    </location>
</feature>
<dbReference type="AlphaFoldDB" id="A0AAN9T0D0"/>
<evidence type="ECO:0000256" key="2">
    <source>
        <dbReference type="ARBA" id="ARBA00022737"/>
    </source>
</evidence>
<keyword evidence="1" id="KW-0880">Kelch repeat</keyword>
<dbReference type="SUPFAM" id="SSF117281">
    <property type="entry name" value="Kelch motif"/>
    <property type="match status" value="1"/>
</dbReference>
<proteinExistence type="predicted"/>
<feature type="compositionally biased region" description="Basic and acidic residues" evidence="3">
    <location>
        <begin position="363"/>
        <end position="389"/>
    </location>
</feature>